<evidence type="ECO:0000256" key="6">
    <source>
        <dbReference type="ARBA" id="ARBA00023136"/>
    </source>
</evidence>
<keyword evidence="3" id="KW-0808">Transferase</keyword>
<feature type="signal peptide" evidence="9">
    <location>
        <begin position="1"/>
        <end position="17"/>
    </location>
</feature>
<evidence type="ECO:0000256" key="1">
    <source>
        <dbReference type="ARBA" id="ARBA00004141"/>
    </source>
</evidence>
<keyword evidence="7" id="KW-0012">Acyltransferase</keyword>
<dbReference type="GO" id="GO:0010143">
    <property type="term" value="P:cutin biosynthetic process"/>
    <property type="evidence" value="ECO:0007669"/>
    <property type="project" value="TreeGrafter"/>
</dbReference>
<dbReference type="InterPro" id="IPR002123">
    <property type="entry name" value="Plipid/glycerol_acylTrfase"/>
</dbReference>
<reference evidence="11 12" key="1">
    <citation type="submission" date="2024-01" db="EMBL/GenBank/DDBJ databases">
        <title>The genomes of 5 underutilized Papilionoideae crops provide insights into root nodulation and disease resistance.</title>
        <authorList>
            <person name="Yuan L."/>
        </authorList>
    </citation>
    <scope>NUCLEOTIDE SEQUENCE [LARGE SCALE GENOMIC DNA]</scope>
    <source>
        <strain evidence="11">LY-2023</strain>
        <tissue evidence="11">Leaf</tissue>
    </source>
</reference>
<keyword evidence="6 8" id="KW-0472">Membrane</keyword>
<dbReference type="PANTHER" id="PTHR15486">
    <property type="entry name" value="ANCIENT UBIQUITOUS PROTEIN"/>
    <property type="match status" value="1"/>
</dbReference>
<dbReference type="InterPro" id="IPR056462">
    <property type="entry name" value="HAD_RAM2/GPAT1-8"/>
</dbReference>
<feature type="chain" id="PRO_5042810486" description="Phospholipid/glycerol acyltransferase domain-containing protein" evidence="9">
    <location>
        <begin position="18"/>
        <end position="535"/>
    </location>
</feature>
<evidence type="ECO:0000256" key="9">
    <source>
        <dbReference type="SAM" id="SignalP"/>
    </source>
</evidence>
<keyword evidence="4 8" id="KW-0812">Transmembrane</keyword>
<dbReference type="PANTHER" id="PTHR15486:SF0">
    <property type="entry name" value="GLYCEROL-3-PHOSPHATE ACYLTRANSFERASE 1"/>
    <property type="match status" value="1"/>
</dbReference>
<feature type="domain" description="Phospholipid/glycerol acyltransferase" evidence="10">
    <location>
        <begin position="338"/>
        <end position="439"/>
    </location>
</feature>
<keyword evidence="9" id="KW-0732">Signal</keyword>
<comment type="caution">
    <text evidence="11">The sequence shown here is derived from an EMBL/GenBank/DDBJ whole genome shotgun (WGS) entry which is preliminary data.</text>
</comment>
<evidence type="ECO:0000256" key="2">
    <source>
        <dbReference type="ARBA" id="ARBA00007937"/>
    </source>
</evidence>
<evidence type="ECO:0000256" key="4">
    <source>
        <dbReference type="ARBA" id="ARBA00022692"/>
    </source>
</evidence>
<dbReference type="EMBL" id="JAYKXN010000001">
    <property type="protein sequence ID" value="KAK7316709.1"/>
    <property type="molecule type" value="Genomic_DNA"/>
</dbReference>
<accession>A0AAN9KGL8</accession>
<feature type="transmembrane region" description="Helical" evidence="8">
    <location>
        <begin position="297"/>
        <end position="320"/>
    </location>
</feature>
<evidence type="ECO:0000256" key="3">
    <source>
        <dbReference type="ARBA" id="ARBA00022679"/>
    </source>
</evidence>
<protein>
    <recommendedName>
        <fullName evidence="10">Phospholipid/glycerol acyltransferase domain-containing protein</fullName>
    </recommendedName>
</protein>
<evidence type="ECO:0000313" key="12">
    <source>
        <dbReference type="Proteomes" id="UP001359559"/>
    </source>
</evidence>
<evidence type="ECO:0000259" key="10">
    <source>
        <dbReference type="SMART" id="SM00563"/>
    </source>
</evidence>
<proteinExistence type="inferred from homology"/>
<dbReference type="CDD" id="cd06551">
    <property type="entry name" value="LPLAT"/>
    <property type="match status" value="1"/>
</dbReference>
<dbReference type="GO" id="GO:0016020">
    <property type="term" value="C:membrane"/>
    <property type="evidence" value="ECO:0007669"/>
    <property type="project" value="UniProtKB-SubCell"/>
</dbReference>
<gene>
    <name evidence="11" type="ORF">RJT34_00371</name>
</gene>
<name>A0AAN9KGL8_CLITE</name>
<comment type="subcellular location">
    <subcellularLocation>
        <location evidence="1">Membrane</location>
        <topology evidence="1">Multi-pass membrane protein</topology>
    </subcellularLocation>
</comment>
<evidence type="ECO:0000256" key="7">
    <source>
        <dbReference type="ARBA" id="ARBA00023315"/>
    </source>
</evidence>
<sequence>MMWPLLVLLGLANWLMCQLLVKSCHGSARKVKSHGFHFVDLSFKPLHQPSSFPSIARCDLKGRGSQTLACDIHRVLLRTHSFFPYFMLVAFEGGSIFRAFLLLCSYPVLWFFNYEMKLRFMIFITFCGLRIKDMENTARAVLPKFYLENLNLQVYEVVNCVGSTVFFTSMPRVMVEGFLREYLNADAVFATELHTVGCYFSGLLCSSGLLVKHCALKDYFGDTKPHLGISSTSVHDQLFISHCKEAYVVMNEESKEMPRDKYPKPLIFHDGRLAFLPTPSATLSMFLWLPIGIPLAIYRVILGVFLCSPFTLMLATWTGIHINVKDSSNKQSSLYKGVLYVCTHRTLLDPIFLSVSLRKRLTAVTYSLSRMSELIAPIRTMKLTRERKHDEKTMKRLLSEGDLVVFPEGTTCREPYLLRFSSLFAELADDIVPVAINAQVTMFYGTTATGFKCLDPFFFFMNPKPCYHIEMLEKVPKELTCSGGKSSHEVANYMQKQLGVALGFECTKLTRKDKYMMLAGNEGVVVQDNKGRQFP</sequence>
<feature type="transmembrane region" description="Helical" evidence="8">
    <location>
        <begin position="85"/>
        <end position="112"/>
    </location>
</feature>
<organism evidence="11 12">
    <name type="scientific">Clitoria ternatea</name>
    <name type="common">Butterfly pea</name>
    <dbReference type="NCBI Taxonomy" id="43366"/>
    <lineage>
        <taxon>Eukaryota</taxon>
        <taxon>Viridiplantae</taxon>
        <taxon>Streptophyta</taxon>
        <taxon>Embryophyta</taxon>
        <taxon>Tracheophyta</taxon>
        <taxon>Spermatophyta</taxon>
        <taxon>Magnoliopsida</taxon>
        <taxon>eudicotyledons</taxon>
        <taxon>Gunneridae</taxon>
        <taxon>Pentapetalae</taxon>
        <taxon>rosids</taxon>
        <taxon>fabids</taxon>
        <taxon>Fabales</taxon>
        <taxon>Fabaceae</taxon>
        <taxon>Papilionoideae</taxon>
        <taxon>50 kb inversion clade</taxon>
        <taxon>NPAAA clade</taxon>
        <taxon>indigoferoid/millettioid clade</taxon>
        <taxon>Phaseoleae</taxon>
        <taxon>Clitoria</taxon>
    </lineage>
</organism>
<evidence type="ECO:0000256" key="5">
    <source>
        <dbReference type="ARBA" id="ARBA00022989"/>
    </source>
</evidence>
<dbReference type="GO" id="GO:0016791">
    <property type="term" value="F:phosphatase activity"/>
    <property type="evidence" value="ECO:0007669"/>
    <property type="project" value="TreeGrafter"/>
</dbReference>
<dbReference type="Pfam" id="PF23270">
    <property type="entry name" value="HAD_RAM2_N"/>
    <property type="match status" value="1"/>
</dbReference>
<keyword evidence="12" id="KW-1185">Reference proteome</keyword>
<dbReference type="Proteomes" id="UP001359559">
    <property type="component" value="Unassembled WGS sequence"/>
</dbReference>
<dbReference type="SUPFAM" id="SSF69593">
    <property type="entry name" value="Glycerol-3-phosphate (1)-acyltransferase"/>
    <property type="match status" value="1"/>
</dbReference>
<dbReference type="Pfam" id="PF01553">
    <property type="entry name" value="Acyltransferase"/>
    <property type="match status" value="1"/>
</dbReference>
<dbReference type="GO" id="GO:0090447">
    <property type="term" value="F:glycerol-3-phosphate 2-O-acyltransferase activity"/>
    <property type="evidence" value="ECO:0007669"/>
    <property type="project" value="TreeGrafter"/>
</dbReference>
<dbReference type="SMART" id="SM00563">
    <property type="entry name" value="PlsC"/>
    <property type="match status" value="1"/>
</dbReference>
<evidence type="ECO:0000313" key="11">
    <source>
        <dbReference type="EMBL" id="KAK7316709.1"/>
    </source>
</evidence>
<evidence type="ECO:0000256" key="8">
    <source>
        <dbReference type="SAM" id="Phobius"/>
    </source>
</evidence>
<comment type="similarity">
    <text evidence="2">Belongs to the GPAT/DAPAT family.</text>
</comment>
<keyword evidence="5 8" id="KW-1133">Transmembrane helix</keyword>
<dbReference type="AlphaFoldDB" id="A0AAN9KGL8"/>